<organism evidence="1 2">
    <name type="scientific">Undibacterium umbellatum</name>
    <dbReference type="NCBI Taxonomy" id="2762300"/>
    <lineage>
        <taxon>Bacteria</taxon>
        <taxon>Pseudomonadati</taxon>
        <taxon>Pseudomonadota</taxon>
        <taxon>Betaproteobacteria</taxon>
        <taxon>Burkholderiales</taxon>
        <taxon>Oxalobacteraceae</taxon>
        <taxon>Undibacterium</taxon>
    </lineage>
</organism>
<comment type="caution">
    <text evidence="1">The sequence shown here is derived from an EMBL/GenBank/DDBJ whole genome shotgun (WGS) entry which is preliminary data.</text>
</comment>
<sequence>MGGNALKAESVRLPAARYREVEHEAVAILQRNFPQRRIEAIIAYADKADFGDLDILIEAGDDYDAAQFSTALQATEIVLNGDVTSIGLAVAEGVFQLDLIRTESGSFDFASRYFGYNDFGNLIGRIAHKFGAKFGHLGLLYPLRAPDDKGHLIAELCITTDFSEALKLLGYDALLYENMRVNGQFRNLQDIFRYVVSSPYVNREIYLLDNRNHKARIRDAKRTTYNAFLLWLDEQKEITLPAYPWAEAGTAARDAQKENFLETTFMLFPDFRLAYVQALQKYARKKRLKQQFNGELAAEITGLSGKRLGELMAQVRHSFADEASFENFFLEADSDAVKARFLKEAAVLTSS</sequence>
<evidence type="ECO:0000313" key="2">
    <source>
        <dbReference type="Proteomes" id="UP000646911"/>
    </source>
</evidence>
<dbReference type="RefSeq" id="WP_186956921.1">
    <property type="nucleotide sequence ID" value="NZ_JACOFX010000026.1"/>
</dbReference>
<keyword evidence="2" id="KW-1185">Reference proteome</keyword>
<name>A0ABR6ZHL6_9BURK</name>
<protein>
    <submittedName>
        <fullName evidence="1">Uncharacterized protein</fullName>
    </submittedName>
</protein>
<dbReference type="EMBL" id="JACOFX010000026">
    <property type="protein sequence ID" value="MBC3911209.1"/>
    <property type="molecule type" value="Genomic_DNA"/>
</dbReference>
<dbReference type="Proteomes" id="UP000646911">
    <property type="component" value="Unassembled WGS sequence"/>
</dbReference>
<accession>A0ABR6ZHL6</accession>
<reference evidence="1 2" key="1">
    <citation type="submission" date="2020-08" db="EMBL/GenBank/DDBJ databases">
        <title>Novel species isolated from subtropical streams in China.</title>
        <authorList>
            <person name="Lu H."/>
        </authorList>
    </citation>
    <scope>NUCLEOTIDE SEQUENCE [LARGE SCALE GENOMIC DNA]</scope>
    <source>
        <strain evidence="1 2">NL8W</strain>
    </source>
</reference>
<proteinExistence type="predicted"/>
<gene>
    <name evidence="1" type="ORF">H8L47_26910</name>
</gene>
<evidence type="ECO:0000313" key="1">
    <source>
        <dbReference type="EMBL" id="MBC3911209.1"/>
    </source>
</evidence>